<evidence type="ECO:0000259" key="5">
    <source>
        <dbReference type="PROSITE" id="PS50261"/>
    </source>
</evidence>
<feature type="domain" description="G-protein coupled receptors family 2 profile 2" evidence="5">
    <location>
        <begin position="143"/>
        <end position="418"/>
    </location>
</feature>
<keyword evidence="2" id="KW-0812">Transmembrane</keyword>
<sequence length="498" mass="56986">MVANSWVLCLAAFAYLKAVLADTPTLHSCCDVGAGGVQMLNYYECSSNASSLGPSFSFWPNREVKYQPIKCSEFFFRDRRFIDIDDDGILHERVESLENHCLQGRLPDELYNMDQYCLDYDLETNITGAQICIDQEQNEKDKVVAAVLPQKIFTVISTVLLLVTFAVYWTRGSVRWSNAAYVINMSAALAVAYGFLVALQFYPELDSCAGCLVMGYSLQYFFLASFFWMNAHSLDLYISTCRFIPRCGSSIHDETRRKKFIRASLYSWGVPFLISLTTFVFQKFDLLSDPQFSPDIGRHACFFISWKVKWIYFYGPITVLLLVNSVLFLITFYTLLQHHKLVSLVRQANRTRLEKEIWFVLQYLKLFFVTGLSWAGEMIGYSIKQSDSYSSLSYVWKTADTFNSLQGIFMFIIFVYDQKYMKKYYSCSDSQSGSTTQTTKQSVDRRLFGKKVKNTESGNQTTSSGSSQTRVTFIRTTTVNFNKPEDEVFVANSANAVT</sequence>
<dbReference type="PANTHER" id="PTHR47154:SF2">
    <property type="entry name" value="G-PROTEIN COUPLED RECEPTOR MTH-RELATED"/>
    <property type="match status" value="1"/>
</dbReference>
<dbReference type="GO" id="GO:0005886">
    <property type="term" value="C:plasma membrane"/>
    <property type="evidence" value="ECO:0007669"/>
    <property type="project" value="TreeGrafter"/>
</dbReference>
<accession>A0A6A4IX48</accession>
<dbReference type="InterPro" id="IPR000832">
    <property type="entry name" value="GPCR_2_secretin-like"/>
</dbReference>
<dbReference type="PANTHER" id="PTHR47154">
    <property type="entry name" value="G-PROTEIN COUPLED RECEPTOR MTH-RELATED"/>
    <property type="match status" value="1"/>
</dbReference>
<protein>
    <recommendedName>
        <fullName evidence="5">G-protein coupled receptors family 2 profile 2 domain-containing protein</fullName>
    </recommendedName>
</protein>
<evidence type="ECO:0000256" key="4">
    <source>
        <dbReference type="ARBA" id="ARBA00023136"/>
    </source>
</evidence>
<reference evidence="6" key="1">
    <citation type="journal article" date="2021" name="Mol. Ecol. Resour.">
        <title>Apolygus lucorum genome provides insights into omnivorousness and mesophyll feeding.</title>
        <authorList>
            <person name="Liu Y."/>
            <person name="Liu H."/>
            <person name="Wang H."/>
            <person name="Huang T."/>
            <person name="Liu B."/>
            <person name="Yang B."/>
            <person name="Yin L."/>
            <person name="Li B."/>
            <person name="Zhang Y."/>
            <person name="Zhang S."/>
            <person name="Jiang F."/>
            <person name="Zhang X."/>
            <person name="Ren Y."/>
            <person name="Wang B."/>
            <person name="Wang S."/>
            <person name="Lu Y."/>
            <person name="Wu K."/>
            <person name="Fan W."/>
            <person name="Wang G."/>
        </authorList>
    </citation>
    <scope>NUCLEOTIDE SEQUENCE</scope>
    <source>
        <strain evidence="6">12Hb</strain>
    </source>
</reference>
<gene>
    <name evidence="6" type="ORF">GE061_020347</name>
</gene>
<dbReference type="GO" id="GO:0007166">
    <property type="term" value="P:cell surface receptor signaling pathway"/>
    <property type="evidence" value="ECO:0007669"/>
    <property type="project" value="InterPro"/>
</dbReference>
<dbReference type="PROSITE" id="PS50261">
    <property type="entry name" value="G_PROTEIN_RECEP_F2_4"/>
    <property type="match status" value="1"/>
</dbReference>
<organism evidence="6 7">
    <name type="scientific">Apolygus lucorum</name>
    <name type="common">Small green plant bug</name>
    <name type="synonym">Lygocoris lucorum</name>
    <dbReference type="NCBI Taxonomy" id="248454"/>
    <lineage>
        <taxon>Eukaryota</taxon>
        <taxon>Metazoa</taxon>
        <taxon>Ecdysozoa</taxon>
        <taxon>Arthropoda</taxon>
        <taxon>Hexapoda</taxon>
        <taxon>Insecta</taxon>
        <taxon>Pterygota</taxon>
        <taxon>Neoptera</taxon>
        <taxon>Paraneoptera</taxon>
        <taxon>Hemiptera</taxon>
        <taxon>Heteroptera</taxon>
        <taxon>Panheteroptera</taxon>
        <taxon>Cimicomorpha</taxon>
        <taxon>Miridae</taxon>
        <taxon>Mirini</taxon>
        <taxon>Apolygus</taxon>
    </lineage>
</organism>
<evidence type="ECO:0000313" key="7">
    <source>
        <dbReference type="Proteomes" id="UP000466442"/>
    </source>
</evidence>
<dbReference type="AlphaFoldDB" id="A0A6A4IX48"/>
<evidence type="ECO:0000256" key="2">
    <source>
        <dbReference type="ARBA" id="ARBA00022692"/>
    </source>
</evidence>
<dbReference type="GO" id="GO:0008528">
    <property type="term" value="F:G protein-coupled peptide receptor activity"/>
    <property type="evidence" value="ECO:0007669"/>
    <property type="project" value="TreeGrafter"/>
</dbReference>
<dbReference type="OrthoDB" id="6134459at2759"/>
<comment type="caution">
    <text evidence="6">The sequence shown here is derived from an EMBL/GenBank/DDBJ whole genome shotgun (WGS) entry which is preliminary data.</text>
</comment>
<proteinExistence type="predicted"/>
<evidence type="ECO:0000256" key="1">
    <source>
        <dbReference type="ARBA" id="ARBA00004141"/>
    </source>
</evidence>
<keyword evidence="4" id="KW-0472">Membrane</keyword>
<keyword evidence="3" id="KW-1133">Transmembrane helix</keyword>
<dbReference type="SUPFAM" id="SSF81321">
    <property type="entry name" value="Family A G protein-coupled receptor-like"/>
    <property type="match status" value="1"/>
</dbReference>
<keyword evidence="7" id="KW-1185">Reference proteome</keyword>
<dbReference type="InterPro" id="IPR017981">
    <property type="entry name" value="GPCR_2-like_7TM"/>
</dbReference>
<name>A0A6A4IX48_APOLU</name>
<dbReference type="EMBL" id="WIXP02000179">
    <property type="protein sequence ID" value="KAF6197298.1"/>
    <property type="molecule type" value="Genomic_DNA"/>
</dbReference>
<dbReference type="Proteomes" id="UP000466442">
    <property type="component" value="Unassembled WGS sequence"/>
</dbReference>
<dbReference type="Pfam" id="PF00002">
    <property type="entry name" value="7tm_2"/>
    <property type="match status" value="1"/>
</dbReference>
<dbReference type="Gene3D" id="1.20.1070.10">
    <property type="entry name" value="Rhodopsin 7-helix transmembrane proteins"/>
    <property type="match status" value="1"/>
</dbReference>
<evidence type="ECO:0000313" key="6">
    <source>
        <dbReference type="EMBL" id="KAF6197298.1"/>
    </source>
</evidence>
<dbReference type="InterPro" id="IPR051384">
    <property type="entry name" value="Mth_GPCR"/>
</dbReference>
<dbReference type="CDD" id="cd15039">
    <property type="entry name" value="7tmB3_Methuselah-like"/>
    <property type="match status" value="1"/>
</dbReference>
<comment type="subcellular location">
    <subcellularLocation>
        <location evidence="1">Membrane</location>
        <topology evidence="1">Multi-pass membrane protein</topology>
    </subcellularLocation>
</comment>
<evidence type="ECO:0000256" key="3">
    <source>
        <dbReference type="ARBA" id="ARBA00022989"/>
    </source>
</evidence>